<sequence>MKCKLLFLIVCFFVSFSLYAQQTTVWDISNNPVANMVADPCGAPTSGFAGRCVMAGGAYLAGVPGYLWYATHGCPNGNGGQWHVIPRMHIEIYANNLSGTPSACGFEIFYKFKAGYTYVVTIEAAFSDYNGTGRLPTLQAVLSGLSIIRDPSFYKLCTRLQVRPVDLWPMPNTSGSAPGDTFTKDVKSLTFKPKQDYPVIQFSSIPAAGTNGGAISLFKLTIEEKI</sequence>
<protein>
    <submittedName>
        <fullName evidence="2">Uncharacterized protein</fullName>
    </submittedName>
</protein>
<evidence type="ECO:0000313" key="2">
    <source>
        <dbReference type="EMBL" id="MCW3483692.1"/>
    </source>
</evidence>
<accession>A0ABT3IIA5</accession>
<dbReference type="EMBL" id="JAPDNS010000001">
    <property type="protein sequence ID" value="MCW3483692.1"/>
    <property type="molecule type" value="Genomic_DNA"/>
</dbReference>
<keyword evidence="1" id="KW-0732">Signal</keyword>
<feature type="chain" id="PRO_5045642566" evidence="1">
    <location>
        <begin position="21"/>
        <end position="226"/>
    </location>
</feature>
<dbReference type="Proteomes" id="UP001207742">
    <property type="component" value="Unassembled WGS sequence"/>
</dbReference>
<reference evidence="2 3" key="1">
    <citation type="submission" date="2022-10" db="EMBL/GenBank/DDBJ databases">
        <title>Chitinophaga nivalis PC15 sp. nov., isolated from Pyeongchang county, South Korea.</title>
        <authorList>
            <person name="Trinh H.N."/>
        </authorList>
    </citation>
    <scope>NUCLEOTIDE SEQUENCE [LARGE SCALE GENOMIC DNA]</scope>
    <source>
        <strain evidence="2 3">PC14</strain>
    </source>
</reference>
<name>A0ABT3IIA5_9BACT</name>
<evidence type="ECO:0000256" key="1">
    <source>
        <dbReference type="SAM" id="SignalP"/>
    </source>
</evidence>
<keyword evidence="3" id="KW-1185">Reference proteome</keyword>
<comment type="caution">
    <text evidence="2">The sequence shown here is derived from an EMBL/GenBank/DDBJ whole genome shotgun (WGS) entry which is preliminary data.</text>
</comment>
<feature type="signal peptide" evidence="1">
    <location>
        <begin position="1"/>
        <end position="20"/>
    </location>
</feature>
<gene>
    <name evidence="2" type="ORF">OL497_07290</name>
</gene>
<evidence type="ECO:0000313" key="3">
    <source>
        <dbReference type="Proteomes" id="UP001207742"/>
    </source>
</evidence>
<dbReference type="RefSeq" id="WP_264729212.1">
    <property type="nucleotide sequence ID" value="NZ_JAPDNR010000001.1"/>
</dbReference>
<organism evidence="2 3">
    <name type="scientific">Chitinophaga nivalis</name>
    <dbReference type="NCBI Taxonomy" id="2991709"/>
    <lineage>
        <taxon>Bacteria</taxon>
        <taxon>Pseudomonadati</taxon>
        <taxon>Bacteroidota</taxon>
        <taxon>Chitinophagia</taxon>
        <taxon>Chitinophagales</taxon>
        <taxon>Chitinophagaceae</taxon>
        <taxon>Chitinophaga</taxon>
    </lineage>
</organism>
<proteinExistence type="predicted"/>